<feature type="compositionally biased region" description="Gly residues" evidence="1">
    <location>
        <begin position="138"/>
        <end position="147"/>
    </location>
</feature>
<feature type="region of interest" description="Disordered" evidence="1">
    <location>
        <begin position="462"/>
        <end position="668"/>
    </location>
</feature>
<feature type="compositionally biased region" description="Polar residues" evidence="1">
    <location>
        <begin position="266"/>
        <end position="280"/>
    </location>
</feature>
<dbReference type="OMA" id="PISDVHY"/>
<feature type="compositionally biased region" description="Pro residues" evidence="1">
    <location>
        <begin position="166"/>
        <end position="181"/>
    </location>
</feature>
<gene>
    <name evidence="2" type="ORF">Fcan01_19409</name>
</gene>
<organism evidence="2 3">
    <name type="scientific">Folsomia candida</name>
    <name type="common">Springtail</name>
    <dbReference type="NCBI Taxonomy" id="158441"/>
    <lineage>
        <taxon>Eukaryota</taxon>
        <taxon>Metazoa</taxon>
        <taxon>Ecdysozoa</taxon>
        <taxon>Arthropoda</taxon>
        <taxon>Hexapoda</taxon>
        <taxon>Collembola</taxon>
        <taxon>Entomobryomorpha</taxon>
        <taxon>Isotomoidea</taxon>
        <taxon>Isotomidae</taxon>
        <taxon>Proisotominae</taxon>
        <taxon>Folsomia</taxon>
    </lineage>
</organism>
<dbReference type="OrthoDB" id="6425203at2759"/>
<dbReference type="AlphaFoldDB" id="A0A226DKK2"/>
<feature type="region of interest" description="Disordered" evidence="1">
    <location>
        <begin position="23"/>
        <end position="355"/>
    </location>
</feature>
<accession>A0A226DKK2</accession>
<feature type="compositionally biased region" description="Basic and acidic residues" evidence="1">
    <location>
        <begin position="551"/>
        <end position="568"/>
    </location>
</feature>
<evidence type="ECO:0000256" key="1">
    <source>
        <dbReference type="SAM" id="MobiDB-lite"/>
    </source>
</evidence>
<feature type="compositionally biased region" description="Basic residues" evidence="1">
    <location>
        <begin position="238"/>
        <end position="248"/>
    </location>
</feature>
<feature type="compositionally biased region" description="Basic and acidic residues" evidence="1">
    <location>
        <begin position="635"/>
        <end position="647"/>
    </location>
</feature>
<feature type="compositionally biased region" description="Polar residues" evidence="1">
    <location>
        <begin position="123"/>
        <end position="137"/>
    </location>
</feature>
<reference evidence="2 3" key="1">
    <citation type="submission" date="2015-12" db="EMBL/GenBank/DDBJ databases">
        <title>The genome of Folsomia candida.</title>
        <authorList>
            <person name="Faddeeva A."/>
            <person name="Derks M.F."/>
            <person name="Anvar Y."/>
            <person name="Smit S."/>
            <person name="Van Straalen N."/>
            <person name="Roelofs D."/>
        </authorList>
    </citation>
    <scope>NUCLEOTIDE SEQUENCE [LARGE SCALE GENOMIC DNA]</scope>
    <source>
        <strain evidence="2 3">VU population</strain>
        <tissue evidence="2">Whole body</tissue>
    </source>
</reference>
<name>A0A226DKK2_FOLCA</name>
<feature type="compositionally biased region" description="Basic residues" evidence="1">
    <location>
        <begin position="605"/>
        <end position="618"/>
    </location>
</feature>
<dbReference type="Proteomes" id="UP000198287">
    <property type="component" value="Unassembled WGS sequence"/>
</dbReference>
<sequence>MHPSKRMTDAIKTKPEMKFAIDCTTGDELLAESESRRPTYSRRTPTPAYEEERPNPAEENEYYENDGHNNPPLSRQHLSAASPYHEYAPQSDGHRNNDNVGFMRHQDIAPPKGFPSFDEIQAHFQQTEASSSRNQLRNGGGGGGPGPGRRPPPPQFEYNDAEGPRFGPPPPQFLGRPPPQSPQGRRPYFQRRPPTNDNYNEGPNPYYNEQEHTEPDFPHRHPPFGDKFANFGGPPKNNPRKNRPRHTPPHGGGKNAPFAPSHHPHQQSGFHPNQFHNQGQKVDHHPRPHPPNQFHDEFQGQKVNHHPHPHPPNQFNDEFHDHPGQKVDHHPRPHPPNQFHDEFQGQKVNHHPHPHPPTNFMTNFKAKRSTTIPTPIPPTNLMTNSMTTQVKRSTIIPVPIPQTNFMTNFKAKRSTTIPTPIPPTNLMTNSMTTQVKRLTITPVPIPQIIFQTNITAIQVNHHPHPHPHPNQFHPQGQKVTHPHHLSTPNHPIVLKMSKLTPHHHHPHHHQSDHPIPYEVAGGHNIPPTSYTPISKGQGPPVFYAPSPDVELAQKKKQLEQQKQQEHSQPEFNPVHVEIDDHEDEDSLPHPNFKRENSNLVQPSSSKRKTVTTLRQKHVKKDEGSKKPPPLPPTKNRPEMTNDNDTSKPRTRGRQRRQSDAPDDTTKAKQNVINLNNSNLLPVRKSTFSRKDAVIRMMTTTSPITPTSRKCNLTQLKMMITPTSSTTGHVAAPATTTMTTC</sequence>
<keyword evidence="3" id="KW-1185">Reference proteome</keyword>
<protein>
    <submittedName>
        <fullName evidence="2">Uncharacterized protein</fullName>
    </submittedName>
</protein>
<dbReference type="EMBL" id="LNIX01000017">
    <property type="protein sequence ID" value="OXA45650.1"/>
    <property type="molecule type" value="Genomic_DNA"/>
</dbReference>
<comment type="caution">
    <text evidence="2">The sequence shown here is derived from an EMBL/GenBank/DDBJ whole genome shotgun (WGS) entry which is preliminary data.</text>
</comment>
<feature type="compositionally biased region" description="Low complexity" evidence="1">
    <location>
        <begin position="196"/>
        <end position="208"/>
    </location>
</feature>
<evidence type="ECO:0000313" key="3">
    <source>
        <dbReference type="Proteomes" id="UP000198287"/>
    </source>
</evidence>
<feature type="compositionally biased region" description="Basic residues" evidence="1">
    <location>
        <begin position="500"/>
        <end position="510"/>
    </location>
</feature>
<evidence type="ECO:0000313" key="2">
    <source>
        <dbReference type="EMBL" id="OXA45650.1"/>
    </source>
</evidence>
<feature type="compositionally biased region" description="Basic and acidic residues" evidence="1">
    <location>
        <begin position="656"/>
        <end position="666"/>
    </location>
</feature>
<proteinExistence type="predicted"/>
<feature type="compositionally biased region" description="Basic and acidic residues" evidence="1">
    <location>
        <begin position="209"/>
        <end position="219"/>
    </location>
</feature>
<feature type="compositionally biased region" description="Basic and acidic residues" evidence="1">
    <location>
        <begin position="317"/>
        <end position="330"/>
    </location>
</feature>